<dbReference type="PANTHER" id="PTHR10057">
    <property type="entry name" value="PERIPHERAL-TYPE BENZODIAZEPINE RECEPTOR"/>
    <property type="match status" value="1"/>
</dbReference>
<organism evidence="7 8">
    <name type="scientific">Methylobacterium indicum</name>
    <dbReference type="NCBI Taxonomy" id="1775910"/>
    <lineage>
        <taxon>Bacteria</taxon>
        <taxon>Pseudomonadati</taxon>
        <taxon>Pseudomonadota</taxon>
        <taxon>Alphaproteobacteria</taxon>
        <taxon>Hyphomicrobiales</taxon>
        <taxon>Methylobacteriaceae</taxon>
        <taxon>Methylobacterium</taxon>
    </lineage>
</organism>
<evidence type="ECO:0000256" key="3">
    <source>
        <dbReference type="ARBA" id="ARBA00022692"/>
    </source>
</evidence>
<dbReference type="InterPro" id="IPR004307">
    <property type="entry name" value="TspO_MBR"/>
</dbReference>
<keyword evidence="3 6" id="KW-0812">Transmembrane</keyword>
<dbReference type="FunFam" id="1.20.1260.100:FF:000001">
    <property type="entry name" value="translocator protein 2"/>
    <property type="match status" value="1"/>
</dbReference>
<sequence>MVATWIGGTTAFVIGSTWPNACAARLFFDQWRGALLMPGLQGITGAFCSPAALAEPVPARNLHPGIAPEPVMPRTATLPPTAPGTDRPVLSRWPRLAAAVVPVAAVAVVGSLATSPNIPTWYAGLAKPDFTPPNWLFPVAWTILYALIAFSGWRLLGTAPATGSLRRTRTLALWAFFVQLALNGAWTPVFFARHDPAGGLVVVVALLIMILWTIRLVLPLDRLAALVLVPYAAWVSYATALNAAIWWMN</sequence>
<evidence type="ECO:0000313" key="8">
    <source>
        <dbReference type="Proteomes" id="UP000663508"/>
    </source>
</evidence>
<comment type="similarity">
    <text evidence="2">Belongs to the TspO/BZRP family.</text>
</comment>
<dbReference type="Proteomes" id="UP000663508">
    <property type="component" value="Chromosome"/>
</dbReference>
<feature type="transmembrane region" description="Helical" evidence="6">
    <location>
        <begin position="197"/>
        <end position="218"/>
    </location>
</feature>
<dbReference type="InterPro" id="IPR038330">
    <property type="entry name" value="TspO/MBR-related_sf"/>
</dbReference>
<gene>
    <name evidence="7" type="ORF">mvi_15670</name>
</gene>
<name>A0A8H9C5L1_9HYPH</name>
<dbReference type="KEGG" id="mind:mvi_15670"/>
<evidence type="ECO:0000256" key="4">
    <source>
        <dbReference type="ARBA" id="ARBA00022989"/>
    </source>
</evidence>
<evidence type="ECO:0000256" key="5">
    <source>
        <dbReference type="ARBA" id="ARBA00023136"/>
    </source>
</evidence>
<protein>
    <recommendedName>
        <fullName evidence="9">TspO</fullName>
    </recommendedName>
</protein>
<feature type="transmembrane region" description="Helical" evidence="6">
    <location>
        <begin position="171"/>
        <end position="191"/>
    </location>
</feature>
<comment type="subcellular location">
    <subcellularLocation>
        <location evidence="1">Membrane</location>
        <topology evidence="1">Multi-pass membrane protein</topology>
    </subcellularLocation>
</comment>
<dbReference type="Pfam" id="PF03073">
    <property type="entry name" value="TspO_MBR"/>
    <property type="match status" value="1"/>
</dbReference>
<evidence type="ECO:0000313" key="7">
    <source>
        <dbReference type="EMBL" id="BCM83106.1"/>
    </source>
</evidence>
<dbReference type="PANTHER" id="PTHR10057:SF0">
    <property type="entry name" value="TRANSLOCATOR PROTEIN"/>
    <property type="match status" value="1"/>
</dbReference>
<dbReference type="CDD" id="cd15904">
    <property type="entry name" value="TSPO_MBR"/>
    <property type="match status" value="1"/>
</dbReference>
<keyword evidence="5 6" id="KW-0472">Membrane</keyword>
<dbReference type="GO" id="GO:0016020">
    <property type="term" value="C:membrane"/>
    <property type="evidence" value="ECO:0007669"/>
    <property type="project" value="UniProtKB-SubCell"/>
</dbReference>
<dbReference type="AlphaFoldDB" id="A0A8H9C5L1"/>
<dbReference type="Gene3D" id="1.20.1260.100">
    <property type="entry name" value="TspO/MBR protein"/>
    <property type="match status" value="1"/>
</dbReference>
<evidence type="ECO:0008006" key="9">
    <source>
        <dbReference type="Google" id="ProtNLM"/>
    </source>
</evidence>
<accession>A0A8H9C5L1</accession>
<evidence type="ECO:0000256" key="2">
    <source>
        <dbReference type="ARBA" id="ARBA00007524"/>
    </source>
</evidence>
<reference evidence="7" key="1">
    <citation type="submission" date="2020-11" db="EMBL/GenBank/DDBJ databases">
        <title>Complete genome sequence of a novel pathogenic Methylobacterium strain isolated from rice in Vietnam.</title>
        <authorList>
            <person name="Lai K."/>
            <person name="Okazaki S."/>
            <person name="Higashi K."/>
            <person name="Mori H."/>
            <person name="Toyoda A."/>
            <person name="Kurokawa K."/>
        </authorList>
    </citation>
    <scope>NUCLEOTIDE SEQUENCE</scope>
    <source>
        <strain evidence="7">VL1</strain>
    </source>
</reference>
<evidence type="ECO:0000256" key="6">
    <source>
        <dbReference type="SAM" id="Phobius"/>
    </source>
</evidence>
<feature type="transmembrane region" description="Helical" evidence="6">
    <location>
        <begin position="135"/>
        <end position="159"/>
    </location>
</feature>
<proteinExistence type="inferred from homology"/>
<keyword evidence="4 6" id="KW-1133">Transmembrane helix</keyword>
<dbReference type="EMBL" id="AP024145">
    <property type="protein sequence ID" value="BCM83106.1"/>
    <property type="molecule type" value="Genomic_DNA"/>
</dbReference>
<feature type="transmembrane region" description="Helical" evidence="6">
    <location>
        <begin position="225"/>
        <end position="248"/>
    </location>
</feature>
<feature type="transmembrane region" description="Helical" evidence="6">
    <location>
        <begin position="96"/>
        <end position="115"/>
    </location>
</feature>
<dbReference type="GO" id="GO:0033013">
    <property type="term" value="P:tetrapyrrole metabolic process"/>
    <property type="evidence" value="ECO:0007669"/>
    <property type="project" value="UniProtKB-ARBA"/>
</dbReference>
<evidence type="ECO:0000256" key="1">
    <source>
        <dbReference type="ARBA" id="ARBA00004141"/>
    </source>
</evidence>